<dbReference type="AlphaFoldDB" id="A0A8E0VI10"/>
<dbReference type="InterPro" id="IPR051316">
    <property type="entry name" value="Zinc-reg_GTPase_activator"/>
</dbReference>
<dbReference type="GO" id="GO:0005737">
    <property type="term" value="C:cytoplasm"/>
    <property type="evidence" value="ECO:0007669"/>
    <property type="project" value="TreeGrafter"/>
</dbReference>
<sequence length="200" mass="22275">MSADDIPQLVTFEASRSEKKVPVTILTGYLGAGKTTLLNHILTHAHGKRIAIILNDFGEGSALESSISIRQRTGDLFEDWLELRNGCLCCSLKDPGVKAIERLMAKRGNFDYILVETTGLADPGPVASIFWLDENLCSQLYLDGIVTIIDAKHCLSQLSERRGDHVNDCERQVALADVLILNKTDLVAKHELEFVWERIR</sequence>
<accession>A0A8E0VI10</accession>
<dbReference type="PANTHER" id="PTHR13748:SF31">
    <property type="entry name" value="ZINC-REGULATED GTPASE METALLOPROTEIN ACTIVATOR 1A-RELATED"/>
    <property type="match status" value="1"/>
</dbReference>
<protein>
    <submittedName>
        <fullName evidence="2">COBW domain-containing protein 3</fullName>
    </submittedName>
</protein>
<keyword evidence="3" id="KW-1185">Reference proteome</keyword>
<dbReference type="Pfam" id="PF02492">
    <property type="entry name" value="cobW"/>
    <property type="match status" value="1"/>
</dbReference>
<evidence type="ECO:0000259" key="1">
    <source>
        <dbReference type="Pfam" id="PF02492"/>
    </source>
</evidence>
<proteinExistence type="predicted"/>
<organism evidence="2 3">
    <name type="scientific">Fasciolopsis buskii</name>
    <dbReference type="NCBI Taxonomy" id="27845"/>
    <lineage>
        <taxon>Eukaryota</taxon>
        <taxon>Metazoa</taxon>
        <taxon>Spiralia</taxon>
        <taxon>Lophotrochozoa</taxon>
        <taxon>Platyhelminthes</taxon>
        <taxon>Trematoda</taxon>
        <taxon>Digenea</taxon>
        <taxon>Plagiorchiida</taxon>
        <taxon>Echinostomata</taxon>
        <taxon>Echinostomatoidea</taxon>
        <taxon>Fasciolidae</taxon>
        <taxon>Fasciolopsis</taxon>
    </lineage>
</organism>
<dbReference type="OrthoDB" id="258627at2759"/>
<evidence type="ECO:0000313" key="3">
    <source>
        <dbReference type="Proteomes" id="UP000728185"/>
    </source>
</evidence>
<dbReference type="Proteomes" id="UP000728185">
    <property type="component" value="Unassembled WGS sequence"/>
</dbReference>
<dbReference type="EMBL" id="LUCM01006925">
    <property type="protein sequence ID" value="KAA0190566.1"/>
    <property type="molecule type" value="Genomic_DNA"/>
</dbReference>
<comment type="caution">
    <text evidence="2">The sequence shown here is derived from an EMBL/GenBank/DDBJ whole genome shotgun (WGS) entry which is preliminary data.</text>
</comment>
<reference evidence="2" key="1">
    <citation type="submission" date="2019-05" db="EMBL/GenBank/DDBJ databases">
        <title>Annotation for the trematode Fasciolopsis buski.</title>
        <authorList>
            <person name="Choi Y.-J."/>
        </authorList>
    </citation>
    <scope>NUCLEOTIDE SEQUENCE</scope>
    <source>
        <strain evidence="2">HT</strain>
        <tissue evidence="2">Whole worm</tissue>
    </source>
</reference>
<name>A0A8E0VI10_9TREM</name>
<dbReference type="CDD" id="cd03112">
    <property type="entry name" value="CobW-like"/>
    <property type="match status" value="1"/>
</dbReference>
<dbReference type="InterPro" id="IPR027417">
    <property type="entry name" value="P-loop_NTPase"/>
</dbReference>
<dbReference type="PANTHER" id="PTHR13748">
    <property type="entry name" value="COBW-RELATED"/>
    <property type="match status" value="1"/>
</dbReference>
<gene>
    <name evidence="2" type="ORF">FBUS_09665</name>
</gene>
<dbReference type="InterPro" id="IPR003495">
    <property type="entry name" value="CobW/HypB/UreG_nucleotide-bd"/>
</dbReference>
<dbReference type="SUPFAM" id="SSF52540">
    <property type="entry name" value="P-loop containing nucleoside triphosphate hydrolases"/>
    <property type="match status" value="1"/>
</dbReference>
<evidence type="ECO:0000313" key="2">
    <source>
        <dbReference type="EMBL" id="KAA0190566.1"/>
    </source>
</evidence>
<dbReference type="Gene3D" id="3.40.50.300">
    <property type="entry name" value="P-loop containing nucleotide triphosphate hydrolases"/>
    <property type="match status" value="1"/>
</dbReference>
<feature type="domain" description="CobW/HypB/UreG nucleotide-binding" evidence="1">
    <location>
        <begin position="22"/>
        <end position="192"/>
    </location>
</feature>